<dbReference type="Proteomes" id="UP000828390">
    <property type="component" value="Unassembled WGS sequence"/>
</dbReference>
<reference evidence="1" key="1">
    <citation type="journal article" date="2019" name="bioRxiv">
        <title>The Genome of the Zebra Mussel, Dreissena polymorpha: A Resource for Invasive Species Research.</title>
        <authorList>
            <person name="McCartney M.A."/>
            <person name="Auch B."/>
            <person name="Kono T."/>
            <person name="Mallez S."/>
            <person name="Zhang Y."/>
            <person name="Obille A."/>
            <person name="Becker A."/>
            <person name="Abrahante J.E."/>
            <person name="Garbe J."/>
            <person name="Badalamenti J.P."/>
            <person name="Herman A."/>
            <person name="Mangelson H."/>
            <person name="Liachko I."/>
            <person name="Sullivan S."/>
            <person name="Sone E.D."/>
            <person name="Koren S."/>
            <person name="Silverstein K.A.T."/>
            <person name="Beckman K.B."/>
            <person name="Gohl D.M."/>
        </authorList>
    </citation>
    <scope>NUCLEOTIDE SEQUENCE</scope>
    <source>
        <strain evidence="1">Duluth1</strain>
        <tissue evidence="1">Whole animal</tissue>
    </source>
</reference>
<dbReference type="EMBL" id="JAIWYP010000010">
    <property type="protein sequence ID" value="KAH3750275.1"/>
    <property type="molecule type" value="Genomic_DNA"/>
</dbReference>
<gene>
    <name evidence="1" type="ORF">DPMN_184756</name>
    <name evidence="2" type="ORF">DPMN_184769</name>
    <name evidence="3" type="ORF">DPMN_184795</name>
</gene>
<name>A0A9D4I859_DREPO</name>
<keyword evidence="4" id="KW-1185">Reference proteome</keyword>
<dbReference type="EMBL" id="JAIWYP010000010">
    <property type="protein sequence ID" value="KAH3750249.1"/>
    <property type="molecule type" value="Genomic_DNA"/>
</dbReference>
<sequence>MEDDTLKATVLNNSFTEQTLLYESEAPNKSQCNYQHNIDNKTLEFPRGYSN</sequence>
<evidence type="ECO:0000313" key="1">
    <source>
        <dbReference type="EMBL" id="KAH3750237.1"/>
    </source>
</evidence>
<dbReference type="EMBL" id="JAIWYP010000010">
    <property type="protein sequence ID" value="KAH3750237.1"/>
    <property type="molecule type" value="Genomic_DNA"/>
</dbReference>
<evidence type="ECO:0000313" key="2">
    <source>
        <dbReference type="EMBL" id="KAH3750249.1"/>
    </source>
</evidence>
<protein>
    <submittedName>
        <fullName evidence="1">Uncharacterized protein</fullName>
    </submittedName>
</protein>
<proteinExistence type="predicted"/>
<reference evidence="1" key="2">
    <citation type="submission" date="2020-11" db="EMBL/GenBank/DDBJ databases">
        <authorList>
            <person name="McCartney M.A."/>
            <person name="Auch B."/>
            <person name="Kono T."/>
            <person name="Mallez S."/>
            <person name="Becker A."/>
            <person name="Gohl D.M."/>
            <person name="Silverstein K.A.T."/>
            <person name="Koren S."/>
            <person name="Bechman K.B."/>
            <person name="Herman A."/>
            <person name="Abrahante J.E."/>
            <person name="Garbe J."/>
        </authorList>
    </citation>
    <scope>NUCLEOTIDE SEQUENCE</scope>
    <source>
        <strain evidence="1">Duluth1</strain>
        <tissue evidence="1">Whole animal</tissue>
    </source>
</reference>
<organism evidence="1 4">
    <name type="scientific">Dreissena polymorpha</name>
    <name type="common">Zebra mussel</name>
    <name type="synonym">Mytilus polymorpha</name>
    <dbReference type="NCBI Taxonomy" id="45954"/>
    <lineage>
        <taxon>Eukaryota</taxon>
        <taxon>Metazoa</taxon>
        <taxon>Spiralia</taxon>
        <taxon>Lophotrochozoa</taxon>
        <taxon>Mollusca</taxon>
        <taxon>Bivalvia</taxon>
        <taxon>Autobranchia</taxon>
        <taxon>Heteroconchia</taxon>
        <taxon>Euheterodonta</taxon>
        <taxon>Imparidentia</taxon>
        <taxon>Neoheterodontei</taxon>
        <taxon>Myida</taxon>
        <taxon>Dreissenoidea</taxon>
        <taxon>Dreissenidae</taxon>
        <taxon>Dreissena</taxon>
    </lineage>
</organism>
<accession>A0A9D4I859</accession>
<evidence type="ECO:0000313" key="3">
    <source>
        <dbReference type="EMBL" id="KAH3750275.1"/>
    </source>
</evidence>
<comment type="caution">
    <text evidence="1">The sequence shown here is derived from an EMBL/GenBank/DDBJ whole genome shotgun (WGS) entry which is preliminary data.</text>
</comment>
<evidence type="ECO:0000313" key="4">
    <source>
        <dbReference type="Proteomes" id="UP000828390"/>
    </source>
</evidence>
<dbReference type="AlphaFoldDB" id="A0A9D4I859"/>